<feature type="domain" description="TonB-dependent receptor plug" evidence="9">
    <location>
        <begin position="229"/>
        <end position="337"/>
    </location>
</feature>
<dbReference type="InterPro" id="IPR023996">
    <property type="entry name" value="TonB-dep_OMP_SusC/RagA"/>
</dbReference>
<dbReference type="Proteomes" id="UP001258315">
    <property type="component" value="Unassembled WGS sequence"/>
</dbReference>
<comment type="caution">
    <text evidence="10">The sequence shown here is derived from an EMBL/GenBank/DDBJ whole genome shotgun (WGS) entry which is preliminary data.</text>
</comment>
<evidence type="ECO:0000256" key="3">
    <source>
        <dbReference type="ARBA" id="ARBA00022452"/>
    </source>
</evidence>
<evidence type="ECO:0000259" key="9">
    <source>
        <dbReference type="Pfam" id="PF07715"/>
    </source>
</evidence>
<comment type="subcellular location">
    <subcellularLocation>
        <location evidence="1 7">Cell outer membrane</location>
        <topology evidence="1 7">Multi-pass membrane protein</topology>
    </subcellularLocation>
</comment>
<keyword evidence="3 7" id="KW-1134">Transmembrane beta strand</keyword>
<comment type="similarity">
    <text evidence="7">Belongs to the TonB-dependent receptor family.</text>
</comment>
<dbReference type="Pfam" id="PF13715">
    <property type="entry name" value="CarbopepD_reg_2"/>
    <property type="match status" value="1"/>
</dbReference>
<keyword evidence="5 7" id="KW-0472">Membrane</keyword>
<evidence type="ECO:0000256" key="4">
    <source>
        <dbReference type="ARBA" id="ARBA00022692"/>
    </source>
</evidence>
<protein>
    <submittedName>
        <fullName evidence="10">TonB-linked SusC/RagA family outer membrane protein</fullName>
    </submittedName>
</protein>
<dbReference type="InterPro" id="IPR023997">
    <property type="entry name" value="TonB-dep_OMP_SusC/RagA_CS"/>
</dbReference>
<dbReference type="Gene3D" id="2.40.170.20">
    <property type="entry name" value="TonB-dependent receptor, beta-barrel domain"/>
    <property type="match status" value="1"/>
</dbReference>
<keyword evidence="11" id="KW-1185">Reference proteome</keyword>
<dbReference type="Gene3D" id="2.60.40.1120">
    <property type="entry name" value="Carboxypeptidase-like, regulatory domain"/>
    <property type="match status" value="1"/>
</dbReference>
<evidence type="ECO:0000256" key="7">
    <source>
        <dbReference type="PROSITE-ProRule" id="PRU01360"/>
    </source>
</evidence>
<reference evidence="11" key="1">
    <citation type="submission" date="2023-07" db="EMBL/GenBank/DDBJ databases">
        <title>Functional and genomic diversity of the sorghum phyllosphere microbiome.</title>
        <authorList>
            <person name="Shade A."/>
        </authorList>
    </citation>
    <scope>NUCLEOTIDE SEQUENCE [LARGE SCALE GENOMIC DNA]</scope>
    <source>
        <strain evidence="11">SORGH_AS_0422</strain>
    </source>
</reference>
<dbReference type="InterPro" id="IPR036942">
    <property type="entry name" value="Beta-barrel_TonB_sf"/>
</dbReference>
<feature type="chain" id="PRO_5046511096" evidence="8">
    <location>
        <begin position="35"/>
        <end position="1158"/>
    </location>
</feature>
<organism evidence="10 11">
    <name type="scientific">Mucilaginibacter terrae</name>
    <dbReference type="NCBI Taxonomy" id="1955052"/>
    <lineage>
        <taxon>Bacteria</taxon>
        <taxon>Pseudomonadati</taxon>
        <taxon>Bacteroidota</taxon>
        <taxon>Sphingobacteriia</taxon>
        <taxon>Sphingobacteriales</taxon>
        <taxon>Sphingobacteriaceae</taxon>
        <taxon>Mucilaginibacter</taxon>
    </lineage>
</organism>
<keyword evidence="2 7" id="KW-0813">Transport</keyword>
<keyword evidence="8" id="KW-0732">Signal</keyword>
<name>A0ABU3GU03_9SPHI</name>
<dbReference type="Gene3D" id="2.170.130.10">
    <property type="entry name" value="TonB-dependent receptor, plug domain"/>
    <property type="match status" value="1"/>
</dbReference>
<dbReference type="EMBL" id="JAVLVU010000001">
    <property type="protein sequence ID" value="MDT3403253.1"/>
    <property type="molecule type" value="Genomic_DNA"/>
</dbReference>
<evidence type="ECO:0000313" key="10">
    <source>
        <dbReference type="EMBL" id="MDT3403253.1"/>
    </source>
</evidence>
<dbReference type="Pfam" id="PF07715">
    <property type="entry name" value="Plug"/>
    <property type="match status" value="1"/>
</dbReference>
<dbReference type="InterPro" id="IPR037066">
    <property type="entry name" value="Plug_dom_sf"/>
</dbReference>
<dbReference type="NCBIfam" id="TIGR04056">
    <property type="entry name" value="OMP_RagA_SusC"/>
    <property type="match status" value="1"/>
</dbReference>
<gene>
    <name evidence="10" type="ORF">QE417_002325</name>
</gene>
<dbReference type="NCBIfam" id="TIGR04057">
    <property type="entry name" value="SusC_RagA_signa"/>
    <property type="match status" value="1"/>
</dbReference>
<dbReference type="SUPFAM" id="SSF56935">
    <property type="entry name" value="Porins"/>
    <property type="match status" value="1"/>
</dbReference>
<keyword evidence="6 7" id="KW-0998">Cell outer membrane</keyword>
<evidence type="ECO:0000256" key="5">
    <source>
        <dbReference type="ARBA" id="ARBA00023136"/>
    </source>
</evidence>
<dbReference type="SUPFAM" id="SSF49464">
    <property type="entry name" value="Carboxypeptidase regulatory domain-like"/>
    <property type="match status" value="1"/>
</dbReference>
<keyword evidence="4 7" id="KW-0812">Transmembrane</keyword>
<feature type="signal peptide" evidence="8">
    <location>
        <begin position="1"/>
        <end position="34"/>
    </location>
</feature>
<dbReference type="InterPro" id="IPR039426">
    <property type="entry name" value="TonB-dep_rcpt-like"/>
</dbReference>
<evidence type="ECO:0000256" key="6">
    <source>
        <dbReference type="ARBA" id="ARBA00023237"/>
    </source>
</evidence>
<evidence type="ECO:0000256" key="8">
    <source>
        <dbReference type="SAM" id="SignalP"/>
    </source>
</evidence>
<dbReference type="InterPro" id="IPR012910">
    <property type="entry name" value="Plug_dom"/>
</dbReference>
<evidence type="ECO:0000256" key="1">
    <source>
        <dbReference type="ARBA" id="ARBA00004571"/>
    </source>
</evidence>
<sequence>MQYNLLNPGNCFRMMRITFSQLLISLILSAVTYAKSSHAQIFDKVVSVNIQEPNLDRALKVIEQSANVKFVYSKSIIKTDTKINYQATNQRLDVVLNNILPQQIAYQLINDRIVLSNKRPVTEKTETAAPEALKQAIPINGKIVSDKGEELVGVSVTIKGTTTGTLTDAQGNFTLNVPDASAILIVKYVGFTTQEIAVGSQTTINIKLITQPSNLSEVVVVGYNVVRRSDVTSSVVSVNAEEIRSRPVANALQAIQGKAAGVDITSNERPGEIGQVRIRGVRSLTANNNPLYVVDGIPLDLRTAGIETINPNDIESIDILKDASATAVYGSRGANGVILVTTKRGKNGRMAMDYVGTVTVETLNDRINMMDAPQYIEFRRDAYRRIGYLYPLTRKPTDPLTVNPNSTYPLIPTLADDRRIFGNDPYAQENIARAWQSGTYDPSLLQTTNWTDMVKKTGVTQDHVLSVSGGTDKIKAYTSFGFLHQDGTQLGQDYTRYSTKVSVDVTPTKWFSMGGSINASYAKQNFGFITANATGPNNLYFAAQGQLPYAVPFDANGNRINLPGGDVNIQNPIGEDKYNINLRKIARGLGSFYAEITPFKGLKYRIQFGPDFYNANNGQYADRRSINQGAGQAGAVDQAQLLQNTRLAWTLDHLIYYNKSLGKHDFGVTLLQSSNSFREESSNMVAQNLPFPSQLWYQLNSVPNLFRYGSNLTDTRLNSYMARVNYTFNNKYVLTAFGRWDGATQLSEGNKWDFFPSASLAWRIDQEDFIKQYNWIDQLKLRAGVGSVGNAAIDPYLTLGNLQPLYYTYGTSVQPGYVSSDPSLANPIPFPNKFLGWERTTQYNFGLDYGFLDNRISGSIDVYFSRTSDLLLRKRIPSINGYAESYDNVGKTSNRGFEINLSTVNIKNKNFTWNTTLNFSASRDKITELSLGKINDVANLWFIGERLSTYYDFEKVGIWQDNLEDQAEMKKFTDANGGVRQFFPGSIKVRDVNGDYKIDANSDRVFRGSATPSWTGGITNTFNYKGVELSTFIYARWNFILRTGAENLQGRFAQRVVNYWTPTNPTNDYPAPNNGNASGDPFVSSMNYQDGSFIKIRNITLGYFLPAKVTKSLGLSRVKVYAQALNPGLLYSKIDWIDPDLGGSTFNRGFVMGLNVGF</sequence>
<dbReference type="InterPro" id="IPR008969">
    <property type="entry name" value="CarboxyPept-like_regulatory"/>
</dbReference>
<dbReference type="PROSITE" id="PS52016">
    <property type="entry name" value="TONB_DEPENDENT_REC_3"/>
    <property type="match status" value="1"/>
</dbReference>
<accession>A0ABU3GU03</accession>
<evidence type="ECO:0000313" key="11">
    <source>
        <dbReference type="Proteomes" id="UP001258315"/>
    </source>
</evidence>
<proteinExistence type="inferred from homology"/>
<evidence type="ECO:0000256" key="2">
    <source>
        <dbReference type="ARBA" id="ARBA00022448"/>
    </source>
</evidence>